<comment type="caution">
    <text evidence="7">The sequence shown here is derived from an EMBL/GenBank/DDBJ whole genome shotgun (WGS) entry which is preliminary data.</text>
</comment>
<evidence type="ECO:0000256" key="3">
    <source>
        <dbReference type="PROSITE-ProRule" id="PRU00023"/>
    </source>
</evidence>
<protein>
    <submittedName>
        <fullName evidence="7">Transcriptional regulator swi6</fullName>
    </submittedName>
</protein>
<evidence type="ECO:0000256" key="2">
    <source>
        <dbReference type="ARBA" id="ARBA00023043"/>
    </source>
</evidence>
<feature type="repeat" description="ANK" evidence="3">
    <location>
        <begin position="488"/>
        <end position="520"/>
    </location>
</feature>
<dbReference type="PROSITE" id="PS50088">
    <property type="entry name" value="ANK_REPEAT"/>
    <property type="match status" value="2"/>
</dbReference>
<feature type="coiled-coil region" evidence="4">
    <location>
        <begin position="589"/>
        <end position="654"/>
    </location>
</feature>
<dbReference type="InterPro" id="IPR051642">
    <property type="entry name" value="SWI6-like"/>
</dbReference>
<feature type="domain" description="Swi6 N-terminal" evidence="6">
    <location>
        <begin position="6"/>
        <end position="116"/>
    </location>
</feature>
<dbReference type="EMBL" id="PUHR01000121">
    <property type="protein sequence ID" value="KAG0664362.1"/>
    <property type="molecule type" value="Genomic_DNA"/>
</dbReference>
<sequence>MSVSKVTSYIPSEDGAQSYPVTLVRSSETGYFLLQPLLPLIKQLSEGKSIVDVNELREDYKADIGNPDNSQNHEDWLSRFGILVDTDKNGEKWVTREKAYELLGHLNILYLFENRFIVEKQDEMVPDNKTPKDSNETILQNESLLDNGKKEETASTATAVTLSDTHDMGNESHNKESSKDRESNLDEANDSGAVKRSNNGNSELTIDSHRELGSPLKKVKYDATSSLKNSLDNFDTNSKSKKDNNKASADGSEPKPIIVFDHDLKPNSKILELPLKLHKTTKFDNDIDNNQRMKLETFLQKLLFPETQNNDGLDSSNSISTTTFDTLLNEVNDSFPNVPWNLNIPVDEHGNTPLHWLTSIANVETVKELVKHGSNRLIGDNMGESVLVKAVKSVNNYDSGTFEELLDYLYPCLILEDSMNRTILHHIIITSDMTGCSSAAKYYLDILMGWIVKQPTRATKDGKTKDAILENLNLSWVISTMLNAQDSNGDTCLNIAARLGNVSIVDALLEYGADPCIPNKSGLRPVDFGAGTSKLNSQDKPNNDSIELKDDVMLNNDENRSLTSGLKNMKAPDTDGLVNDIKTLLAAVSKDYEIEVNQHKEKLKKLRNDLSEQREKLATSRNELTKAKEIRDQYNLLKEQLKNINDGIEAEERTFMEESKKLGISPEETSGIDWDSNEYDADEPFRVDFIYGLLEDKLNSQYNGDIEKLLGETNVDQIVQEIQDNYDNNEDKINDMLPPTVLLNVRINAYKRNDKHLDDTLNTIKGKQSKLEAKFRRVLSLCLKIDENKVDGMLDGLLQAISSEDPQDIDTDEMQDFLKKHAV</sequence>
<evidence type="ECO:0000256" key="4">
    <source>
        <dbReference type="SAM" id="Coils"/>
    </source>
</evidence>
<accession>A0A9P6W5E2</accession>
<organism evidence="7 8">
    <name type="scientific">Maudiozyma exigua</name>
    <name type="common">Yeast</name>
    <name type="synonym">Kazachstania exigua</name>
    <dbReference type="NCBI Taxonomy" id="34358"/>
    <lineage>
        <taxon>Eukaryota</taxon>
        <taxon>Fungi</taxon>
        <taxon>Dikarya</taxon>
        <taxon>Ascomycota</taxon>
        <taxon>Saccharomycotina</taxon>
        <taxon>Saccharomycetes</taxon>
        <taxon>Saccharomycetales</taxon>
        <taxon>Saccharomycetaceae</taxon>
        <taxon>Maudiozyma</taxon>
    </lineage>
</organism>
<evidence type="ECO:0000313" key="8">
    <source>
        <dbReference type="Proteomes" id="UP000750334"/>
    </source>
</evidence>
<dbReference type="PROSITE" id="PS50297">
    <property type="entry name" value="ANK_REP_REGION"/>
    <property type="match status" value="2"/>
</dbReference>
<dbReference type="Gene3D" id="1.25.40.20">
    <property type="entry name" value="Ankyrin repeat-containing domain"/>
    <property type="match status" value="1"/>
</dbReference>
<gene>
    <name evidence="7" type="primary">SWI6</name>
    <name evidence="7" type="ORF">C6P45_000638</name>
</gene>
<dbReference type="Proteomes" id="UP000750334">
    <property type="component" value="Unassembled WGS sequence"/>
</dbReference>
<feature type="compositionally biased region" description="Basic and acidic residues" evidence="5">
    <location>
        <begin position="164"/>
        <end position="184"/>
    </location>
</feature>
<evidence type="ECO:0000256" key="1">
    <source>
        <dbReference type="ARBA" id="ARBA00022737"/>
    </source>
</evidence>
<feature type="region of interest" description="Disordered" evidence="5">
    <location>
        <begin position="228"/>
        <end position="259"/>
    </location>
</feature>
<dbReference type="SUPFAM" id="SSF48403">
    <property type="entry name" value="Ankyrin repeat"/>
    <property type="match status" value="1"/>
</dbReference>
<dbReference type="GO" id="GO:0003713">
    <property type="term" value="F:transcription coactivator activity"/>
    <property type="evidence" value="ECO:0007669"/>
    <property type="project" value="TreeGrafter"/>
</dbReference>
<dbReference type="Gene3D" id="3.10.260.30">
    <property type="match status" value="1"/>
</dbReference>
<dbReference type="GO" id="GO:0033309">
    <property type="term" value="C:SBF transcription complex"/>
    <property type="evidence" value="ECO:0007669"/>
    <property type="project" value="TreeGrafter"/>
</dbReference>
<dbReference type="AlphaFoldDB" id="A0A9P6W5E2"/>
<dbReference type="GO" id="GO:0045944">
    <property type="term" value="P:positive regulation of transcription by RNA polymerase II"/>
    <property type="evidence" value="ECO:0007669"/>
    <property type="project" value="UniProtKB-ARBA"/>
</dbReference>
<dbReference type="InterPro" id="IPR002110">
    <property type="entry name" value="Ankyrin_rpt"/>
</dbReference>
<evidence type="ECO:0000313" key="7">
    <source>
        <dbReference type="EMBL" id="KAG0664362.1"/>
    </source>
</evidence>
<feature type="region of interest" description="Disordered" evidence="5">
    <location>
        <begin position="125"/>
        <end position="211"/>
    </location>
</feature>
<dbReference type="InterPro" id="IPR040822">
    <property type="entry name" value="Swi6_N"/>
</dbReference>
<keyword evidence="4" id="KW-0175">Coiled coil</keyword>
<keyword evidence="2 3" id="KW-0040">ANK repeat</keyword>
<keyword evidence="1" id="KW-0677">Repeat</keyword>
<reference evidence="7 8" key="1">
    <citation type="submission" date="2020-11" db="EMBL/GenBank/DDBJ databases">
        <title>Kefir isolates.</title>
        <authorList>
            <person name="Marcisauskas S."/>
            <person name="Kim Y."/>
            <person name="Blasche S."/>
        </authorList>
    </citation>
    <scope>NUCLEOTIDE SEQUENCE [LARGE SCALE GENOMIC DNA]</scope>
    <source>
        <strain evidence="7 8">OG2</strain>
    </source>
</reference>
<proteinExistence type="predicted"/>
<dbReference type="GO" id="GO:0030907">
    <property type="term" value="C:MBF transcription complex"/>
    <property type="evidence" value="ECO:0007669"/>
    <property type="project" value="TreeGrafter"/>
</dbReference>
<dbReference type="Pfam" id="PF18530">
    <property type="entry name" value="Swi6_N"/>
    <property type="match status" value="1"/>
</dbReference>
<feature type="compositionally biased region" description="Polar residues" evidence="5">
    <location>
        <begin position="154"/>
        <end position="163"/>
    </location>
</feature>
<dbReference type="InterPro" id="IPR036770">
    <property type="entry name" value="Ankyrin_rpt-contain_sf"/>
</dbReference>
<dbReference type="Pfam" id="PF00023">
    <property type="entry name" value="Ank"/>
    <property type="match status" value="2"/>
</dbReference>
<dbReference type="OrthoDB" id="6718656at2759"/>
<dbReference type="SMART" id="SM00248">
    <property type="entry name" value="ANK"/>
    <property type="match status" value="2"/>
</dbReference>
<name>A0A9P6W5E2_MAUEX</name>
<keyword evidence="8" id="KW-1185">Reference proteome</keyword>
<feature type="compositionally biased region" description="Polar residues" evidence="5">
    <location>
        <begin position="196"/>
        <end position="205"/>
    </location>
</feature>
<evidence type="ECO:0000256" key="5">
    <source>
        <dbReference type="SAM" id="MobiDB-lite"/>
    </source>
</evidence>
<dbReference type="PANTHER" id="PTHR43828">
    <property type="entry name" value="ASPARAGINASE"/>
    <property type="match status" value="1"/>
</dbReference>
<evidence type="ECO:0000259" key="6">
    <source>
        <dbReference type="Pfam" id="PF18530"/>
    </source>
</evidence>
<feature type="repeat" description="ANK" evidence="3">
    <location>
        <begin position="349"/>
        <end position="381"/>
    </location>
</feature>
<dbReference type="PANTHER" id="PTHR43828:SF3">
    <property type="entry name" value="CHROMO DOMAIN-CONTAINING PROTEIN"/>
    <property type="match status" value="1"/>
</dbReference>